<dbReference type="EMBL" id="CALNXJ010000009">
    <property type="protein sequence ID" value="CAH3103299.1"/>
    <property type="molecule type" value="Genomic_DNA"/>
</dbReference>
<dbReference type="CDD" id="cd20524">
    <property type="entry name" value="CYCLIN_CCNH_rpt1"/>
    <property type="match status" value="1"/>
</dbReference>
<evidence type="ECO:0000259" key="8">
    <source>
        <dbReference type="SMART" id="SM00385"/>
    </source>
</evidence>
<dbReference type="Pfam" id="PF16899">
    <property type="entry name" value="Cyclin_C_2"/>
    <property type="match status" value="1"/>
</dbReference>
<evidence type="ECO:0000256" key="1">
    <source>
        <dbReference type="ARBA" id="ARBA00008638"/>
    </source>
</evidence>
<sequence>MFHTSTQRKHWTFSSEEELRHIRQEVNGVYCESFRENFPAKKDVDFLTVEEGMKLVEYYQSVLIEVSEKFQPPVPSAVTATAVAYLKRFYLKTSVMDHPPKEMFLVCLYMACKVEEHNLSVDRFVEILPVDRRAKTIDFILAHELLLVQRLDFHLTVHNPYRPLEGFIIDFKTRCPRSGDPEKWRPLVAEFLRKALLTDVSLLYPPSQIALAALFSVSREYISAYISANLGEQHELLLRQIENVVSLVTVQKCTVSKEEVKSLEQKLKSCRNPENNPDNKLFKKKKAEREKAMDIDDSWL</sequence>
<evidence type="ECO:0000256" key="4">
    <source>
        <dbReference type="ARBA" id="ARBA00025343"/>
    </source>
</evidence>
<dbReference type="NCBIfam" id="TIGR00569">
    <property type="entry name" value="ccl1"/>
    <property type="match status" value="1"/>
</dbReference>
<dbReference type="CDD" id="cd20525">
    <property type="entry name" value="CYCLIN_CCNH_rpt2"/>
    <property type="match status" value="1"/>
</dbReference>
<evidence type="ECO:0000256" key="2">
    <source>
        <dbReference type="ARBA" id="ARBA00019496"/>
    </source>
</evidence>
<reference evidence="9 10" key="1">
    <citation type="submission" date="2022-05" db="EMBL/GenBank/DDBJ databases">
        <authorList>
            <consortium name="Genoscope - CEA"/>
            <person name="William W."/>
        </authorList>
    </citation>
    <scope>NUCLEOTIDE SEQUENCE [LARGE SCALE GENOMIC DNA]</scope>
</reference>
<comment type="function">
    <text evidence="4">Regulates CDK7, the catalytic subunit of the CDK-activating kinase (CAK) enzymatic complex. CAK activates the cyclin-associated kinases CDK1, CDK2, CDK4 and CDK6 by threonine phosphorylation. CAK complexed to the core-TFIIH basal transcription factor activates RNA polymerase II by serine phosphorylation of the repetitive C-terminal domain (CTD) of its large subunit (POLR2A), allowing its escape from the promoter and elongation of the transcripts. Involved in cell cycle control and in RNA transcription by RNA polymerase II. Its expression and activity are constant throughout the cell cycle.</text>
</comment>
<name>A0AAU9WAD8_9CNID</name>
<protein>
    <recommendedName>
        <fullName evidence="2">Cyclin-H</fullName>
    </recommendedName>
</protein>
<dbReference type="InterPro" id="IPR036915">
    <property type="entry name" value="Cyclin-like_sf"/>
</dbReference>
<dbReference type="SMART" id="SM00385">
    <property type="entry name" value="CYCLIN"/>
    <property type="match status" value="1"/>
</dbReference>
<dbReference type="InterPro" id="IPR013763">
    <property type="entry name" value="Cyclin-like_dom"/>
</dbReference>
<gene>
    <name evidence="9" type="ORF">PMEA_00035019</name>
</gene>
<dbReference type="InterPro" id="IPR043198">
    <property type="entry name" value="Cyclin/Ssn8"/>
</dbReference>
<accession>A0AAU9WAD8</accession>
<dbReference type="AlphaFoldDB" id="A0AAU9WAD8"/>
<evidence type="ECO:0000256" key="6">
    <source>
        <dbReference type="RuleBase" id="RU000383"/>
    </source>
</evidence>
<evidence type="ECO:0000256" key="7">
    <source>
        <dbReference type="SAM" id="MobiDB-lite"/>
    </source>
</evidence>
<dbReference type="InterPro" id="IPR031658">
    <property type="entry name" value="Cyclin_C_2"/>
</dbReference>
<comment type="similarity">
    <text evidence="1">Belongs to the cyclin family. Cyclin C subfamily.</text>
</comment>
<dbReference type="GO" id="GO:0070985">
    <property type="term" value="C:transcription factor TFIIK complex"/>
    <property type="evidence" value="ECO:0007669"/>
    <property type="project" value="InterPro"/>
</dbReference>
<keyword evidence="10" id="KW-1185">Reference proteome</keyword>
<evidence type="ECO:0000313" key="10">
    <source>
        <dbReference type="Proteomes" id="UP001159428"/>
    </source>
</evidence>
<comment type="subunit">
    <text evidence="5">Associates primarily with CDK7 and MAT1 to form the CAK complex. CAK can further associate with the core-TFIIH to form the TFIIH basal transcription factor.</text>
</comment>
<dbReference type="PANTHER" id="PTHR10026">
    <property type="entry name" value="CYCLIN"/>
    <property type="match status" value="1"/>
</dbReference>
<dbReference type="InterPro" id="IPR006671">
    <property type="entry name" value="Cyclin_N"/>
</dbReference>
<keyword evidence="3 6" id="KW-0195">Cyclin</keyword>
<dbReference type="GO" id="GO:0016538">
    <property type="term" value="F:cyclin-dependent protein serine/threonine kinase regulator activity"/>
    <property type="evidence" value="ECO:0007669"/>
    <property type="project" value="InterPro"/>
</dbReference>
<dbReference type="Gene3D" id="1.10.472.10">
    <property type="entry name" value="Cyclin-like"/>
    <property type="match status" value="2"/>
</dbReference>
<organism evidence="9 10">
    <name type="scientific">Pocillopora meandrina</name>
    <dbReference type="NCBI Taxonomy" id="46732"/>
    <lineage>
        <taxon>Eukaryota</taxon>
        <taxon>Metazoa</taxon>
        <taxon>Cnidaria</taxon>
        <taxon>Anthozoa</taxon>
        <taxon>Hexacorallia</taxon>
        <taxon>Scleractinia</taxon>
        <taxon>Astrocoeniina</taxon>
        <taxon>Pocilloporidae</taxon>
        <taxon>Pocillopora</taxon>
    </lineage>
</organism>
<proteinExistence type="inferred from homology"/>
<feature type="domain" description="Cyclin-like" evidence="8">
    <location>
        <begin position="61"/>
        <end position="149"/>
    </location>
</feature>
<dbReference type="GO" id="GO:0006357">
    <property type="term" value="P:regulation of transcription by RNA polymerase II"/>
    <property type="evidence" value="ECO:0007669"/>
    <property type="project" value="InterPro"/>
</dbReference>
<dbReference type="Proteomes" id="UP001159428">
    <property type="component" value="Unassembled WGS sequence"/>
</dbReference>
<feature type="region of interest" description="Disordered" evidence="7">
    <location>
        <begin position="268"/>
        <end position="300"/>
    </location>
</feature>
<dbReference type="GO" id="GO:0006351">
    <property type="term" value="P:DNA-templated transcription"/>
    <property type="evidence" value="ECO:0007669"/>
    <property type="project" value="InterPro"/>
</dbReference>
<evidence type="ECO:0000313" key="9">
    <source>
        <dbReference type="EMBL" id="CAH3103299.1"/>
    </source>
</evidence>
<dbReference type="InterPro" id="IPR027081">
    <property type="entry name" value="CyclinH/Ccl1"/>
</dbReference>
<evidence type="ECO:0000256" key="3">
    <source>
        <dbReference type="ARBA" id="ARBA00023127"/>
    </source>
</evidence>
<dbReference type="SUPFAM" id="SSF47954">
    <property type="entry name" value="Cyclin-like"/>
    <property type="match status" value="2"/>
</dbReference>
<dbReference type="Pfam" id="PF00134">
    <property type="entry name" value="Cyclin_N"/>
    <property type="match status" value="1"/>
</dbReference>
<evidence type="ECO:0000256" key="5">
    <source>
        <dbReference type="ARBA" id="ARBA00026042"/>
    </source>
</evidence>
<comment type="caution">
    <text evidence="9">The sequence shown here is derived from an EMBL/GenBank/DDBJ whole genome shotgun (WGS) entry which is preliminary data.</text>
</comment>